<evidence type="ECO:0000259" key="6">
    <source>
        <dbReference type="Pfam" id="PF01408"/>
    </source>
</evidence>
<evidence type="ECO:0000256" key="2">
    <source>
        <dbReference type="ARBA" id="ARBA00023002"/>
    </source>
</evidence>
<dbReference type="Pfam" id="PF22725">
    <property type="entry name" value="GFO_IDH_MocA_C3"/>
    <property type="match status" value="1"/>
</dbReference>
<dbReference type="GO" id="GO:0047837">
    <property type="term" value="F:D-xylose 1-dehydrogenase (NADP+) activity"/>
    <property type="evidence" value="ECO:0007669"/>
    <property type="project" value="UniProtKB-EC"/>
</dbReference>
<evidence type="ECO:0000259" key="7">
    <source>
        <dbReference type="Pfam" id="PF22725"/>
    </source>
</evidence>
<feature type="domain" description="GFO/IDH/MocA-like oxidoreductase" evidence="7">
    <location>
        <begin position="149"/>
        <end position="283"/>
    </location>
</feature>
<keyword evidence="9" id="KW-1185">Reference proteome</keyword>
<evidence type="ECO:0000313" key="9">
    <source>
        <dbReference type="Proteomes" id="UP000799302"/>
    </source>
</evidence>
<dbReference type="SUPFAM" id="SSF55347">
    <property type="entry name" value="Glyceraldehyde-3-phosphate dehydrogenase-like, C-terminal domain"/>
    <property type="match status" value="1"/>
</dbReference>
<dbReference type="GO" id="GO:0000166">
    <property type="term" value="F:nucleotide binding"/>
    <property type="evidence" value="ECO:0007669"/>
    <property type="project" value="InterPro"/>
</dbReference>
<dbReference type="EMBL" id="MU004232">
    <property type="protein sequence ID" value="KAF2671898.1"/>
    <property type="molecule type" value="Genomic_DNA"/>
</dbReference>
<dbReference type="InterPro" id="IPR036291">
    <property type="entry name" value="NAD(P)-bd_dom_sf"/>
</dbReference>
<dbReference type="Pfam" id="PF01408">
    <property type="entry name" value="GFO_IDH_MocA"/>
    <property type="match status" value="1"/>
</dbReference>
<keyword evidence="2" id="KW-0560">Oxidoreductase</keyword>
<comment type="similarity">
    <text evidence="1">Belongs to the Gfo/Idh/MocA family.</text>
</comment>
<sequence>MSTKEPFALKWGILSCGNISTTFTKDLLLDRGASQPTDIQHIVTAAATSNSLSRAQTFLTTVKAPSSAIAYGSYAELIADKDVEIIYIGTPHSHHYQHARACLEAGKHVLCEKAFTVNAEQTKELVKIARAKGLFLMEAVWTRWIPLVREVVGLVRSGKIGDVWRVIADLSFQAPMRELGNGNRLFNMDLAGGAMLDIGIYSITWVFLILYHALPVEERRKPVVASSITRFETGSDEACSIIMNFLPKGTHGVAMSHLRVSDNPDNKHTAGPAVRIQGTEGEIQVYGPSFRPERYNIIPVEDNKTGLEFADVTQEVQGRGMYWQADEAARCIRDGKQESEDMSWEESIVIMEVMDEVRRQGDMVYPDNIESLEYPISELF</sequence>
<dbReference type="Proteomes" id="UP000799302">
    <property type="component" value="Unassembled WGS sequence"/>
</dbReference>
<feature type="domain" description="Gfo/Idh/MocA-like oxidoreductase N-terminal" evidence="6">
    <location>
        <begin position="10"/>
        <end position="137"/>
    </location>
</feature>
<dbReference type="AlphaFoldDB" id="A0A6A6ULD7"/>
<reference evidence="8" key="1">
    <citation type="journal article" date="2020" name="Stud. Mycol.">
        <title>101 Dothideomycetes genomes: a test case for predicting lifestyles and emergence of pathogens.</title>
        <authorList>
            <person name="Haridas S."/>
            <person name="Albert R."/>
            <person name="Binder M."/>
            <person name="Bloem J."/>
            <person name="Labutti K."/>
            <person name="Salamov A."/>
            <person name="Andreopoulos B."/>
            <person name="Baker S."/>
            <person name="Barry K."/>
            <person name="Bills G."/>
            <person name="Bluhm B."/>
            <person name="Cannon C."/>
            <person name="Castanera R."/>
            <person name="Culley D."/>
            <person name="Daum C."/>
            <person name="Ezra D."/>
            <person name="Gonzalez J."/>
            <person name="Henrissat B."/>
            <person name="Kuo A."/>
            <person name="Liang C."/>
            <person name="Lipzen A."/>
            <person name="Lutzoni F."/>
            <person name="Magnuson J."/>
            <person name="Mondo S."/>
            <person name="Nolan M."/>
            <person name="Ohm R."/>
            <person name="Pangilinan J."/>
            <person name="Park H.-J."/>
            <person name="Ramirez L."/>
            <person name="Alfaro M."/>
            <person name="Sun H."/>
            <person name="Tritt A."/>
            <person name="Yoshinaga Y."/>
            <person name="Zwiers L.-H."/>
            <person name="Turgeon B."/>
            <person name="Goodwin S."/>
            <person name="Spatafora J."/>
            <person name="Crous P."/>
            <person name="Grigoriev I."/>
        </authorList>
    </citation>
    <scope>NUCLEOTIDE SEQUENCE</scope>
    <source>
        <strain evidence="8">CBS 115976</strain>
    </source>
</reference>
<dbReference type="InterPro" id="IPR050984">
    <property type="entry name" value="Gfo/Idh/MocA_domain"/>
</dbReference>
<name>A0A6A6ULD7_9PEZI</name>
<dbReference type="Gene3D" id="3.30.360.10">
    <property type="entry name" value="Dihydrodipicolinate Reductase, domain 2"/>
    <property type="match status" value="1"/>
</dbReference>
<dbReference type="SUPFAM" id="SSF51735">
    <property type="entry name" value="NAD(P)-binding Rossmann-fold domains"/>
    <property type="match status" value="1"/>
</dbReference>
<dbReference type="EC" id="1.1.1.179" evidence="3"/>
<accession>A0A6A6ULD7</accession>
<evidence type="ECO:0000256" key="4">
    <source>
        <dbReference type="ARBA" id="ARBA00042988"/>
    </source>
</evidence>
<evidence type="ECO:0000256" key="1">
    <source>
        <dbReference type="ARBA" id="ARBA00010928"/>
    </source>
</evidence>
<dbReference type="InterPro" id="IPR055170">
    <property type="entry name" value="GFO_IDH_MocA-like_dom"/>
</dbReference>
<evidence type="ECO:0000256" key="3">
    <source>
        <dbReference type="ARBA" id="ARBA00038984"/>
    </source>
</evidence>
<dbReference type="InterPro" id="IPR000683">
    <property type="entry name" value="Gfo/Idh/MocA-like_OxRdtase_N"/>
</dbReference>
<dbReference type="PANTHER" id="PTHR22604">
    <property type="entry name" value="OXIDOREDUCTASES"/>
    <property type="match status" value="1"/>
</dbReference>
<proteinExistence type="inferred from homology"/>
<evidence type="ECO:0000313" key="8">
    <source>
        <dbReference type="EMBL" id="KAF2671898.1"/>
    </source>
</evidence>
<dbReference type="OrthoDB" id="2129491at2759"/>
<dbReference type="Gene3D" id="3.40.50.720">
    <property type="entry name" value="NAD(P)-binding Rossmann-like Domain"/>
    <property type="match status" value="1"/>
</dbReference>
<gene>
    <name evidence="8" type="ORF">BT63DRAFT_183216</name>
</gene>
<comment type="catalytic activity">
    <reaction evidence="5">
        <text>D-xylose + NADP(+) = D-xylono-1,5-lactone + NADPH + H(+)</text>
        <dbReference type="Rhea" id="RHEA:22000"/>
        <dbReference type="ChEBI" id="CHEBI:15378"/>
        <dbReference type="ChEBI" id="CHEBI:15867"/>
        <dbReference type="ChEBI" id="CHEBI:53455"/>
        <dbReference type="ChEBI" id="CHEBI:57783"/>
        <dbReference type="ChEBI" id="CHEBI:58349"/>
        <dbReference type="EC" id="1.1.1.179"/>
    </reaction>
</comment>
<protein>
    <recommendedName>
        <fullName evidence="3">D-xylose 1-dehydrogenase (NADP(+), D-xylono-1,5-lactone-forming)</fullName>
        <ecNumber evidence="3">1.1.1.179</ecNumber>
    </recommendedName>
    <alternativeName>
        <fullName evidence="4">D-xylose-NADP dehydrogenase</fullName>
    </alternativeName>
</protein>
<organism evidence="8 9">
    <name type="scientific">Microthyrium microscopicum</name>
    <dbReference type="NCBI Taxonomy" id="703497"/>
    <lineage>
        <taxon>Eukaryota</taxon>
        <taxon>Fungi</taxon>
        <taxon>Dikarya</taxon>
        <taxon>Ascomycota</taxon>
        <taxon>Pezizomycotina</taxon>
        <taxon>Dothideomycetes</taxon>
        <taxon>Dothideomycetes incertae sedis</taxon>
        <taxon>Microthyriales</taxon>
        <taxon>Microthyriaceae</taxon>
        <taxon>Microthyrium</taxon>
    </lineage>
</organism>
<dbReference type="PANTHER" id="PTHR22604:SF115">
    <property type="entry name" value="DIHYDRODIOL DEHYDROGENASE, PUTATIVE (AFU_ORTHOLOGUE AFUA_1G07520)-RELATED"/>
    <property type="match status" value="1"/>
</dbReference>
<evidence type="ECO:0000256" key="5">
    <source>
        <dbReference type="ARBA" id="ARBA00049233"/>
    </source>
</evidence>